<dbReference type="EMBL" id="MU154522">
    <property type="protein sequence ID" value="KAF9501653.1"/>
    <property type="molecule type" value="Genomic_DNA"/>
</dbReference>
<proteinExistence type="predicted"/>
<dbReference type="AlphaFoldDB" id="A0A9P6DKA6"/>
<protein>
    <submittedName>
        <fullName evidence="1">Uncharacterized protein</fullName>
    </submittedName>
</protein>
<comment type="caution">
    <text evidence="1">The sequence shown here is derived from an EMBL/GenBank/DDBJ whole genome shotgun (WGS) entry which is preliminary data.</text>
</comment>
<dbReference type="Proteomes" id="UP000807025">
    <property type="component" value="Unassembled WGS sequence"/>
</dbReference>
<sequence>MPEFCTESLFVCASPIFGPRPRLATACSCVPSSSNLQFNPDKPTGSSTRTRCHRPWGWPFMITVYCEFMPVQSHFRALVVA</sequence>
<evidence type="ECO:0000313" key="1">
    <source>
        <dbReference type="EMBL" id="KAF9501653.1"/>
    </source>
</evidence>
<reference evidence="1" key="1">
    <citation type="submission" date="2020-11" db="EMBL/GenBank/DDBJ databases">
        <authorList>
            <consortium name="DOE Joint Genome Institute"/>
            <person name="Ahrendt S."/>
            <person name="Riley R."/>
            <person name="Andreopoulos W."/>
            <person name="Labutti K."/>
            <person name="Pangilinan J."/>
            <person name="Ruiz-Duenas F.J."/>
            <person name="Barrasa J.M."/>
            <person name="Sanchez-Garcia M."/>
            <person name="Camarero S."/>
            <person name="Miyauchi S."/>
            <person name="Serrano A."/>
            <person name="Linde D."/>
            <person name="Babiker R."/>
            <person name="Drula E."/>
            <person name="Ayuso-Fernandez I."/>
            <person name="Pacheco R."/>
            <person name="Padilla G."/>
            <person name="Ferreira P."/>
            <person name="Barriuso J."/>
            <person name="Kellner H."/>
            <person name="Castanera R."/>
            <person name="Alfaro M."/>
            <person name="Ramirez L."/>
            <person name="Pisabarro A.G."/>
            <person name="Kuo A."/>
            <person name="Tritt A."/>
            <person name="Lipzen A."/>
            <person name="He G."/>
            <person name="Yan M."/>
            <person name="Ng V."/>
            <person name="Cullen D."/>
            <person name="Martin F."/>
            <person name="Rosso M.-N."/>
            <person name="Henrissat B."/>
            <person name="Hibbett D."/>
            <person name="Martinez A.T."/>
            <person name="Grigoriev I.V."/>
        </authorList>
    </citation>
    <scope>NUCLEOTIDE SEQUENCE</scope>
    <source>
        <strain evidence="1">ATCC 90797</strain>
    </source>
</reference>
<name>A0A9P6DKA6_PLEER</name>
<gene>
    <name evidence="1" type="ORF">BDN71DRAFT_470851</name>
</gene>
<organism evidence="1 2">
    <name type="scientific">Pleurotus eryngii</name>
    <name type="common">Boletus of the steppes</name>
    <dbReference type="NCBI Taxonomy" id="5323"/>
    <lineage>
        <taxon>Eukaryota</taxon>
        <taxon>Fungi</taxon>
        <taxon>Dikarya</taxon>
        <taxon>Basidiomycota</taxon>
        <taxon>Agaricomycotina</taxon>
        <taxon>Agaricomycetes</taxon>
        <taxon>Agaricomycetidae</taxon>
        <taxon>Agaricales</taxon>
        <taxon>Pleurotineae</taxon>
        <taxon>Pleurotaceae</taxon>
        <taxon>Pleurotus</taxon>
    </lineage>
</organism>
<evidence type="ECO:0000313" key="2">
    <source>
        <dbReference type="Proteomes" id="UP000807025"/>
    </source>
</evidence>
<keyword evidence="2" id="KW-1185">Reference proteome</keyword>
<accession>A0A9P6DKA6</accession>